<dbReference type="InterPro" id="IPR024370">
    <property type="entry name" value="PBP_domain"/>
</dbReference>
<dbReference type="InterPro" id="IPR052738">
    <property type="entry name" value="ABC-Tungstate_binding"/>
</dbReference>
<name>A0A1F5R4L1_9BACT</name>
<feature type="chain" id="PRO_5009520634" description="PBP domain-containing protein" evidence="1">
    <location>
        <begin position="21"/>
        <end position="280"/>
    </location>
</feature>
<dbReference type="PANTHER" id="PTHR37945">
    <property type="entry name" value="EXTRACELLULAR TUNGSTATE BINDING PROTEIN"/>
    <property type="match status" value="1"/>
</dbReference>
<organism evidence="3 4">
    <name type="scientific">Candidatus Edwardsbacteria bacterium GWF2_54_11</name>
    <dbReference type="NCBI Taxonomy" id="1817851"/>
    <lineage>
        <taxon>Bacteria</taxon>
        <taxon>Candidatus Edwardsiibacteriota</taxon>
    </lineage>
</organism>
<dbReference type="Gene3D" id="3.40.190.10">
    <property type="entry name" value="Periplasmic binding protein-like II"/>
    <property type="match status" value="2"/>
</dbReference>
<keyword evidence="1" id="KW-0732">Signal</keyword>
<protein>
    <recommendedName>
        <fullName evidence="2">PBP domain-containing protein</fullName>
    </recommendedName>
</protein>
<dbReference type="Pfam" id="PF12849">
    <property type="entry name" value="PBP_like_2"/>
    <property type="match status" value="1"/>
</dbReference>
<gene>
    <name evidence="3" type="ORF">A2024_00490</name>
</gene>
<sequence>MKKTALIGIIILSLSSWALAGQTLIVASTMSPYDTGLYTDLLPKFELQNDCRILLYSLPTGKALGLLQSGAADVAIVHDRKAEDAVLLAGFGTQAWDLMYNDFVLAGPLDNPAGIDSSLPDVKTALAKVRDVKSKFYFRSDMSGTHQKEMALWQSAGIDPIDSEWYSETGLGTVKVLTKANKDGAYTLADRATWLTYSKDYPNLKIVCQRDQLMLNYIRIITGSPAKYPHINYDLAVKFVKFMLSPEVQEMIRVSGMDKFGEPLYIPDAKTNNQISKRER</sequence>
<evidence type="ECO:0000313" key="4">
    <source>
        <dbReference type="Proteomes" id="UP000177230"/>
    </source>
</evidence>
<dbReference type="SUPFAM" id="SSF53850">
    <property type="entry name" value="Periplasmic binding protein-like II"/>
    <property type="match status" value="1"/>
</dbReference>
<accession>A0A1F5R4L1</accession>
<evidence type="ECO:0000259" key="2">
    <source>
        <dbReference type="Pfam" id="PF12849"/>
    </source>
</evidence>
<evidence type="ECO:0000313" key="3">
    <source>
        <dbReference type="EMBL" id="OGF09405.1"/>
    </source>
</evidence>
<dbReference type="PANTHER" id="PTHR37945:SF1">
    <property type="entry name" value="EXTRACELLULAR TUNGSTATE BINDING PROTEIN"/>
    <property type="match status" value="1"/>
</dbReference>
<comment type="caution">
    <text evidence="3">The sequence shown here is derived from an EMBL/GenBank/DDBJ whole genome shotgun (WGS) entry which is preliminary data.</text>
</comment>
<feature type="domain" description="PBP" evidence="2">
    <location>
        <begin position="22"/>
        <end position="247"/>
    </location>
</feature>
<dbReference type="AlphaFoldDB" id="A0A1F5R4L1"/>
<evidence type="ECO:0000256" key="1">
    <source>
        <dbReference type="SAM" id="SignalP"/>
    </source>
</evidence>
<dbReference type="Proteomes" id="UP000177230">
    <property type="component" value="Unassembled WGS sequence"/>
</dbReference>
<reference evidence="3 4" key="1">
    <citation type="journal article" date="2016" name="Nat. Commun.">
        <title>Thousands of microbial genomes shed light on interconnected biogeochemical processes in an aquifer system.</title>
        <authorList>
            <person name="Anantharaman K."/>
            <person name="Brown C.T."/>
            <person name="Hug L.A."/>
            <person name="Sharon I."/>
            <person name="Castelle C.J."/>
            <person name="Probst A.J."/>
            <person name="Thomas B.C."/>
            <person name="Singh A."/>
            <person name="Wilkins M.J."/>
            <person name="Karaoz U."/>
            <person name="Brodie E.L."/>
            <person name="Williams K.H."/>
            <person name="Hubbard S.S."/>
            <person name="Banfield J.F."/>
        </authorList>
    </citation>
    <scope>NUCLEOTIDE SEQUENCE [LARGE SCALE GENOMIC DNA]</scope>
</reference>
<dbReference type="EMBL" id="MFFM01000041">
    <property type="protein sequence ID" value="OGF09405.1"/>
    <property type="molecule type" value="Genomic_DNA"/>
</dbReference>
<feature type="signal peptide" evidence="1">
    <location>
        <begin position="1"/>
        <end position="20"/>
    </location>
</feature>
<proteinExistence type="predicted"/>